<dbReference type="PROSITE" id="PS51257">
    <property type="entry name" value="PROKAR_LIPOPROTEIN"/>
    <property type="match status" value="1"/>
</dbReference>
<dbReference type="EMBL" id="JAVDQA010000003">
    <property type="protein sequence ID" value="MDR6300927.1"/>
    <property type="molecule type" value="Genomic_DNA"/>
</dbReference>
<dbReference type="RefSeq" id="WP_309727821.1">
    <property type="nucleotide sequence ID" value="NZ_JAVDQA010000003.1"/>
</dbReference>
<organism evidence="1 2">
    <name type="scientific">Mesonia maritima</name>
    <dbReference type="NCBI Taxonomy" id="1793873"/>
    <lineage>
        <taxon>Bacteria</taxon>
        <taxon>Pseudomonadati</taxon>
        <taxon>Bacteroidota</taxon>
        <taxon>Flavobacteriia</taxon>
        <taxon>Flavobacteriales</taxon>
        <taxon>Flavobacteriaceae</taxon>
        <taxon>Mesonia</taxon>
    </lineage>
</organism>
<reference evidence="1 2" key="1">
    <citation type="submission" date="2023-07" db="EMBL/GenBank/DDBJ databases">
        <title>Genomic Encyclopedia of Type Strains, Phase IV (KMG-IV): sequencing the most valuable type-strain genomes for metagenomic binning, comparative biology and taxonomic classification.</title>
        <authorList>
            <person name="Goeker M."/>
        </authorList>
    </citation>
    <scope>NUCLEOTIDE SEQUENCE [LARGE SCALE GENOMIC DNA]</scope>
    <source>
        <strain evidence="1 2">DSM 102814</strain>
    </source>
</reference>
<sequence length="199" mass="23007">MTYRFLSKRFHLKLIFSILILLLISLSCNKIKKEESKKVDIINEIDDIEEGWTEYNRDGKRLQIEALKIEDTTFINQKIIFDSKGQIDYAKSKFFKIKLPDTLKLGINYGIAELYTFNKPFESRASSIIIDNIYPDGTLVKDTFYDNYKNLKFGVFGDKIGPKSIKGEISELLLATDKDGNGYKIKITSFFEKNIIVSE</sequence>
<evidence type="ECO:0000313" key="1">
    <source>
        <dbReference type="EMBL" id="MDR6300927.1"/>
    </source>
</evidence>
<accession>A0ABU1K7D0</accession>
<evidence type="ECO:0000313" key="2">
    <source>
        <dbReference type="Proteomes" id="UP001257659"/>
    </source>
</evidence>
<keyword evidence="2" id="KW-1185">Reference proteome</keyword>
<name>A0ABU1K7D0_9FLAO</name>
<protein>
    <submittedName>
        <fullName evidence="1">Uncharacterized protein</fullName>
    </submittedName>
</protein>
<comment type="caution">
    <text evidence="1">The sequence shown here is derived from an EMBL/GenBank/DDBJ whole genome shotgun (WGS) entry which is preliminary data.</text>
</comment>
<proteinExistence type="predicted"/>
<dbReference type="Proteomes" id="UP001257659">
    <property type="component" value="Unassembled WGS sequence"/>
</dbReference>
<gene>
    <name evidence="1" type="ORF">GGR31_001570</name>
</gene>